<evidence type="ECO:0000313" key="2">
    <source>
        <dbReference type="EMBL" id="ERK58801.1"/>
    </source>
</evidence>
<evidence type="ECO:0000313" key="3">
    <source>
        <dbReference type="Proteomes" id="UP000016637"/>
    </source>
</evidence>
<organism evidence="2 3">
    <name type="scientific">Gemella bergeri ATCC 700627</name>
    <dbReference type="NCBI Taxonomy" id="1321820"/>
    <lineage>
        <taxon>Bacteria</taxon>
        <taxon>Bacillati</taxon>
        <taxon>Bacillota</taxon>
        <taxon>Bacilli</taxon>
        <taxon>Bacillales</taxon>
        <taxon>Gemellaceae</taxon>
        <taxon>Gemella</taxon>
    </lineage>
</organism>
<dbReference type="NCBIfam" id="TIGR01439">
    <property type="entry name" value="lp_hng_hel_AbrB"/>
    <property type="match status" value="1"/>
</dbReference>
<keyword evidence="3" id="KW-1185">Reference proteome</keyword>
<name>U2QQM0_9BACL</name>
<protein>
    <submittedName>
        <fullName evidence="2">Transcriptional regulator, AbrB family</fullName>
    </submittedName>
</protein>
<proteinExistence type="predicted"/>
<dbReference type="EMBL" id="AWVP01000043">
    <property type="protein sequence ID" value="ERK58801.1"/>
    <property type="molecule type" value="Genomic_DNA"/>
</dbReference>
<dbReference type="Pfam" id="PF04014">
    <property type="entry name" value="MazE_antitoxin"/>
    <property type="match status" value="1"/>
</dbReference>
<dbReference type="PATRIC" id="fig|1321820.3.peg.686"/>
<dbReference type="SMART" id="SM00966">
    <property type="entry name" value="SpoVT_AbrB"/>
    <property type="match status" value="1"/>
</dbReference>
<dbReference type="InterPro" id="IPR037914">
    <property type="entry name" value="SpoVT-AbrB_sf"/>
</dbReference>
<dbReference type="InterPro" id="IPR007159">
    <property type="entry name" value="SpoVT-AbrB_dom"/>
</dbReference>
<comment type="caution">
    <text evidence="2">The sequence shown here is derived from an EMBL/GenBank/DDBJ whole genome shotgun (WGS) entry which is preliminary data.</text>
</comment>
<reference evidence="2 3" key="1">
    <citation type="submission" date="2013-08" db="EMBL/GenBank/DDBJ databases">
        <authorList>
            <person name="Weinstock G."/>
            <person name="Sodergren E."/>
            <person name="Wylie T."/>
            <person name="Fulton L."/>
            <person name="Fulton R."/>
            <person name="Fronick C."/>
            <person name="O'Laughlin M."/>
            <person name="Godfrey J."/>
            <person name="Miner T."/>
            <person name="Herter B."/>
            <person name="Appelbaum E."/>
            <person name="Cordes M."/>
            <person name="Lek S."/>
            <person name="Wollam A."/>
            <person name="Pepin K.H."/>
            <person name="Palsikar V.B."/>
            <person name="Mitreva M."/>
            <person name="Wilson R.K."/>
        </authorList>
    </citation>
    <scope>NUCLEOTIDE SEQUENCE [LARGE SCALE GENOMIC DNA]</scope>
    <source>
        <strain evidence="2 3">ATCC 700627</strain>
    </source>
</reference>
<dbReference type="Proteomes" id="UP000016637">
    <property type="component" value="Unassembled WGS sequence"/>
</dbReference>
<dbReference type="SUPFAM" id="SSF89447">
    <property type="entry name" value="AbrB/MazE/MraZ-like"/>
    <property type="match status" value="1"/>
</dbReference>
<accession>U2QQM0</accession>
<dbReference type="AlphaFoldDB" id="U2QQM0"/>
<dbReference type="eggNOG" id="COG2002">
    <property type="taxonomic scope" value="Bacteria"/>
</dbReference>
<dbReference type="Gene3D" id="2.10.260.10">
    <property type="match status" value="1"/>
</dbReference>
<dbReference type="GO" id="GO:0003677">
    <property type="term" value="F:DNA binding"/>
    <property type="evidence" value="ECO:0007669"/>
    <property type="project" value="InterPro"/>
</dbReference>
<dbReference type="HOGENOM" id="CLU_133814_0_0_9"/>
<feature type="domain" description="SpoVT-AbrB" evidence="1">
    <location>
        <begin position="70"/>
        <end position="116"/>
    </location>
</feature>
<evidence type="ECO:0000259" key="1">
    <source>
        <dbReference type="SMART" id="SM00966"/>
    </source>
</evidence>
<gene>
    <name evidence="2" type="ORF">HMPREF1983_00701</name>
</gene>
<sequence>MSNLEHGENKLKQIKSLLISIAANLLHNQHLFFLRLHSIISYINHTSYTNHTLRRLIIMKAPKGKYAWIATVGEKGQIVIPKQAREVFDIKSGDTILLLGDEKRGIAIPPKGAFAHLMEAAFEEKEGE</sequence>